<feature type="transmembrane region" description="Helical" evidence="6">
    <location>
        <begin position="46"/>
        <end position="64"/>
    </location>
</feature>
<comment type="subcellular location">
    <subcellularLocation>
        <location evidence="1">Membrane</location>
        <topology evidence="1">Multi-pass membrane protein</topology>
    </subcellularLocation>
</comment>
<keyword evidence="3 6" id="KW-0812">Transmembrane</keyword>
<evidence type="ECO:0000256" key="3">
    <source>
        <dbReference type="ARBA" id="ARBA00022692"/>
    </source>
</evidence>
<feature type="transmembrane region" description="Helical" evidence="6">
    <location>
        <begin position="325"/>
        <end position="347"/>
    </location>
</feature>
<proteinExistence type="predicted"/>
<dbReference type="SUPFAM" id="SSF103473">
    <property type="entry name" value="MFS general substrate transporter"/>
    <property type="match status" value="1"/>
</dbReference>
<keyword evidence="2" id="KW-0813">Transport</keyword>
<keyword evidence="5 6" id="KW-0472">Membrane</keyword>
<dbReference type="InterPro" id="IPR036259">
    <property type="entry name" value="MFS_trans_sf"/>
</dbReference>
<dbReference type="GO" id="GO:0016020">
    <property type="term" value="C:membrane"/>
    <property type="evidence" value="ECO:0007669"/>
    <property type="project" value="UniProtKB-SubCell"/>
</dbReference>
<dbReference type="NCBIfam" id="TIGR04259">
    <property type="entry name" value="oxa_formateAnti"/>
    <property type="match status" value="1"/>
</dbReference>
<evidence type="ECO:0000259" key="7">
    <source>
        <dbReference type="PROSITE" id="PS50850"/>
    </source>
</evidence>
<dbReference type="GO" id="GO:0019531">
    <property type="term" value="F:oxalate transmembrane transporter activity"/>
    <property type="evidence" value="ECO:0007669"/>
    <property type="project" value="InterPro"/>
</dbReference>
<dbReference type="CDD" id="cd17353">
    <property type="entry name" value="MFS_OFA_like"/>
    <property type="match status" value="1"/>
</dbReference>
<feature type="transmembrane region" description="Helical" evidence="6">
    <location>
        <begin position="264"/>
        <end position="281"/>
    </location>
</feature>
<feature type="transmembrane region" description="Helical" evidence="6">
    <location>
        <begin position="110"/>
        <end position="129"/>
    </location>
</feature>
<feature type="transmembrane region" description="Helical" evidence="6">
    <location>
        <begin position="302"/>
        <end position="319"/>
    </location>
</feature>
<keyword evidence="4 6" id="KW-1133">Transmembrane helix</keyword>
<dbReference type="InterPro" id="IPR052983">
    <property type="entry name" value="MFS_Riboflavin_Transporter"/>
</dbReference>
<gene>
    <name evidence="8" type="primary">oxlT_13</name>
    <name evidence="8" type="ORF">GALL_480230</name>
</gene>
<dbReference type="InterPro" id="IPR011701">
    <property type="entry name" value="MFS"/>
</dbReference>
<feature type="transmembrane region" description="Helical" evidence="6">
    <location>
        <begin position="141"/>
        <end position="162"/>
    </location>
</feature>
<feature type="transmembrane region" description="Helical" evidence="6">
    <location>
        <begin position="359"/>
        <end position="383"/>
    </location>
</feature>
<accession>A0A1J5PG30</accession>
<dbReference type="AlphaFoldDB" id="A0A1J5PG30"/>
<dbReference type="EMBL" id="MLJW01004241">
    <property type="protein sequence ID" value="OIQ70366.1"/>
    <property type="molecule type" value="Genomic_DNA"/>
</dbReference>
<protein>
    <submittedName>
        <fullName evidence="8">Oxalate:formate antiporter</fullName>
    </submittedName>
</protein>
<evidence type="ECO:0000313" key="8">
    <source>
        <dbReference type="EMBL" id="OIQ70366.1"/>
    </source>
</evidence>
<dbReference type="PANTHER" id="PTHR43385">
    <property type="entry name" value="RIBOFLAVIN TRANSPORTER RIBJ"/>
    <property type="match status" value="1"/>
</dbReference>
<dbReference type="InterPro" id="IPR026355">
    <property type="entry name" value="Oxa/Form_antiport"/>
</dbReference>
<feature type="transmembrane region" description="Helical" evidence="6">
    <location>
        <begin position="228"/>
        <end position="252"/>
    </location>
</feature>
<organism evidence="8">
    <name type="scientific">mine drainage metagenome</name>
    <dbReference type="NCBI Taxonomy" id="410659"/>
    <lineage>
        <taxon>unclassified sequences</taxon>
        <taxon>metagenomes</taxon>
        <taxon>ecological metagenomes</taxon>
    </lineage>
</organism>
<feature type="transmembrane region" description="Helical" evidence="6">
    <location>
        <begin position="389"/>
        <end position="411"/>
    </location>
</feature>
<reference evidence="8" key="1">
    <citation type="submission" date="2016-10" db="EMBL/GenBank/DDBJ databases">
        <title>Sequence of Gallionella enrichment culture.</title>
        <authorList>
            <person name="Poehlein A."/>
            <person name="Muehling M."/>
            <person name="Daniel R."/>
        </authorList>
    </citation>
    <scope>NUCLEOTIDE SEQUENCE</scope>
</reference>
<feature type="transmembrane region" description="Helical" evidence="6">
    <location>
        <begin position="174"/>
        <end position="193"/>
    </location>
</feature>
<evidence type="ECO:0000256" key="4">
    <source>
        <dbReference type="ARBA" id="ARBA00022989"/>
    </source>
</evidence>
<comment type="caution">
    <text evidence="8">The sequence shown here is derived from an EMBL/GenBank/DDBJ whole genome shotgun (WGS) entry which is preliminary data.</text>
</comment>
<dbReference type="PANTHER" id="PTHR43385:SF1">
    <property type="entry name" value="RIBOFLAVIN TRANSPORTER RIBJ"/>
    <property type="match status" value="1"/>
</dbReference>
<sequence length="433" mass="46630">MSAQSLEHGQPAPATRWWQLALAMIAMMAASSPQYVWALFVPPLQAKLGVTLSALQVTFALFSICQCGLGPMHGYLAEKFTPRQFAAMGGALVGASWILSSYVLDLTLLYVTYGVLSGIGTGMIYVATVELVTRWFPERRGFAIGMVAGSYGFGAVITTFPIDASIRASGYQHTLMIYGLVLGIVSILVALGMRHPPIDAARQRRESDASADLGRHNYTSTEMLRAPIFWLMFVMMTMMATGGLMVISQIGAFARDFGIAKDTLVLGMAALPLALTIDRIANGLTRPFFGWVSDRIGRENTMAVAFFLEGVSILLMLMLGGNPVLFVLLSGVIFFGWGEIYSLFPAIQSDLFGQKHAANNFGFLLVATAIGSILGGPLAALLFEQSHSWTLVFSIVSGLDILTAVLALVVLKPMRQRFLGGDAVHPELAASLL</sequence>
<evidence type="ECO:0000256" key="1">
    <source>
        <dbReference type="ARBA" id="ARBA00004141"/>
    </source>
</evidence>
<dbReference type="Pfam" id="PF07690">
    <property type="entry name" value="MFS_1"/>
    <property type="match status" value="1"/>
</dbReference>
<evidence type="ECO:0000256" key="6">
    <source>
        <dbReference type="SAM" id="Phobius"/>
    </source>
</evidence>
<evidence type="ECO:0000256" key="2">
    <source>
        <dbReference type="ARBA" id="ARBA00022448"/>
    </source>
</evidence>
<feature type="domain" description="Major facilitator superfamily (MFS) profile" evidence="7">
    <location>
        <begin position="19"/>
        <end position="415"/>
    </location>
</feature>
<name>A0A1J5PG30_9ZZZZ</name>
<dbReference type="InterPro" id="IPR020846">
    <property type="entry name" value="MFS_dom"/>
</dbReference>
<feature type="transmembrane region" description="Helical" evidence="6">
    <location>
        <begin position="20"/>
        <end position="40"/>
    </location>
</feature>
<dbReference type="PROSITE" id="PS50850">
    <property type="entry name" value="MFS"/>
    <property type="match status" value="1"/>
</dbReference>
<dbReference type="Gene3D" id="1.20.1250.20">
    <property type="entry name" value="MFS general substrate transporter like domains"/>
    <property type="match status" value="2"/>
</dbReference>
<evidence type="ECO:0000256" key="5">
    <source>
        <dbReference type="ARBA" id="ARBA00023136"/>
    </source>
</evidence>